<sequence length="173" mass="19629">MTAIAQLKTTDFQKIDTPLSYGHSVSIWSVDCNVTIFPNGNENADLSILLLQVQQCLQQINDTQKECLQSILDADMINLAEEWVADEAFKVENEDEECYLTDEGEKVFVPIAQKDFLQSIKLQSIILVLDENDKNPLVELYLGCNPDYFFGHIILCRFMNSNPVHYKCCGLEG</sequence>
<dbReference type="AlphaFoldDB" id="A0A412YK91"/>
<evidence type="ECO:0000313" key="3">
    <source>
        <dbReference type="Proteomes" id="UP000286270"/>
    </source>
</evidence>
<dbReference type="InterPro" id="IPR019260">
    <property type="entry name" value="DUF2262"/>
</dbReference>
<dbReference type="RefSeq" id="WP_122142007.1">
    <property type="nucleotide sequence ID" value="NZ_JAFKPS010000001.1"/>
</dbReference>
<reference evidence="2 3" key="1">
    <citation type="submission" date="2018-08" db="EMBL/GenBank/DDBJ databases">
        <title>A genome reference for cultivated species of the human gut microbiota.</title>
        <authorList>
            <person name="Zou Y."/>
            <person name="Xue W."/>
            <person name="Luo G."/>
        </authorList>
    </citation>
    <scope>NUCLEOTIDE SEQUENCE [LARGE SCALE GENOMIC DNA]</scope>
    <source>
        <strain evidence="2 3">AF14-26</strain>
    </source>
</reference>
<dbReference type="Pfam" id="PF10020">
    <property type="entry name" value="DUF2262"/>
    <property type="match status" value="1"/>
</dbReference>
<gene>
    <name evidence="2" type="ORF">DWW08_05815</name>
</gene>
<proteinExistence type="predicted"/>
<organism evidence="2 3">
    <name type="scientific">Bacteroides fragilis</name>
    <dbReference type="NCBI Taxonomy" id="817"/>
    <lineage>
        <taxon>Bacteria</taxon>
        <taxon>Pseudomonadati</taxon>
        <taxon>Bacteroidota</taxon>
        <taxon>Bacteroidia</taxon>
        <taxon>Bacteroidales</taxon>
        <taxon>Bacteroidaceae</taxon>
        <taxon>Bacteroides</taxon>
    </lineage>
</organism>
<evidence type="ECO:0000259" key="1">
    <source>
        <dbReference type="Pfam" id="PF10020"/>
    </source>
</evidence>
<evidence type="ECO:0000313" key="2">
    <source>
        <dbReference type="EMBL" id="RGV57878.1"/>
    </source>
</evidence>
<feature type="domain" description="DUF2262" evidence="1">
    <location>
        <begin position="28"/>
        <end position="158"/>
    </location>
</feature>
<dbReference type="EMBL" id="QRZH01000003">
    <property type="protein sequence ID" value="RGV57878.1"/>
    <property type="molecule type" value="Genomic_DNA"/>
</dbReference>
<accession>A0A412YK91</accession>
<comment type="caution">
    <text evidence="2">The sequence shown here is derived from an EMBL/GenBank/DDBJ whole genome shotgun (WGS) entry which is preliminary data.</text>
</comment>
<name>A0A412YK91_BACFG</name>
<dbReference type="Proteomes" id="UP000286270">
    <property type="component" value="Unassembled WGS sequence"/>
</dbReference>
<protein>
    <submittedName>
        <fullName evidence="2">DUF2262 domain-containing protein</fullName>
    </submittedName>
</protein>